<name>A0ACB8R5T4_9AGAM</name>
<dbReference type="EMBL" id="MU276307">
    <property type="protein sequence ID" value="KAI0039419.1"/>
    <property type="molecule type" value="Genomic_DNA"/>
</dbReference>
<protein>
    <submittedName>
        <fullName evidence="1">Uncharacterized protein</fullName>
    </submittedName>
</protein>
<evidence type="ECO:0000313" key="2">
    <source>
        <dbReference type="Proteomes" id="UP000814033"/>
    </source>
</evidence>
<dbReference type="Proteomes" id="UP000814033">
    <property type="component" value="Unassembled WGS sequence"/>
</dbReference>
<proteinExistence type="predicted"/>
<feature type="non-terminal residue" evidence="1">
    <location>
        <position position="103"/>
    </location>
</feature>
<keyword evidence="2" id="KW-1185">Reference proteome</keyword>
<feature type="non-terminal residue" evidence="1">
    <location>
        <position position="1"/>
    </location>
</feature>
<reference evidence="1" key="2">
    <citation type="journal article" date="2022" name="New Phytol.">
        <title>Evolutionary transition to the ectomycorrhizal habit in the genomes of a hyperdiverse lineage of mushroom-forming fungi.</title>
        <authorList>
            <person name="Looney B."/>
            <person name="Miyauchi S."/>
            <person name="Morin E."/>
            <person name="Drula E."/>
            <person name="Courty P.E."/>
            <person name="Kohler A."/>
            <person name="Kuo A."/>
            <person name="LaButti K."/>
            <person name="Pangilinan J."/>
            <person name="Lipzen A."/>
            <person name="Riley R."/>
            <person name="Andreopoulos W."/>
            <person name="He G."/>
            <person name="Johnson J."/>
            <person name="Nolan M."/>
            <person name="Tritt A."/>
            <person name="Barry K.W."/>
            <person name="Grigoriev I.V."/>
            <person name="Nagy L.G."/>
            <person name="Hibbett D."/>
            <person name="Henrissat B."/>
            <person name="Matheny P.B."/>
            <person name="Labbe J."/>
            <person name="Martin F.M."/>
        </authorList>
    </citation>
    <scope>NUCLEOTIDE SEQUENCE</scope>
    <source>
        <strain evidence="1">FP105234-sp</strain>
    </source>
</reference>
<accession>A0ACB8R5T4</accession>
<organism evidence="1 2">
    <name type="scientific">Auriscalpium vulgare</name>
    <dbReference type="NCBI Taxonomy" id="40419"/>
    <lineage>
        <taxon>Eukaryota</taxon>
        <taxon>Fungi</taxon>
        <taxon>Dikarya</taxon>
        <taxon>Basidiomycota</taxon>
        <taxon>Agaricomycotina</taxon>
        <taxon>Agaricomycetes</taxon>
        <taxon>Russulales</taxon>
        <taxon>Auriscalpiaceae</taxon>
        <taxon>Auriscalpium</taxon>
    </lineage>
</organism>
<reference evidence="1" key="1">
    <citation type="submission" date="2021-02" db="EMBL/GenBank/DDBJ databases">
        <authorList>
            <consortium name="DOE Joint Genome Institute"/>
            <person name="Ahrendt S."/>
            <person name="Looney B.P."/>
            <person name="Miyauchi S."/>
            <person name="Morin E."/>
            <person name="Drula E."/>
            <person name="Courty P.E."/>
            <person name="Chicoki N."/>
            <person name="Fauchery L."/>
            <person name="Kohler A."/>
            <person name="Kuo A."/>
            <person name="Labutti K."/>
            <person name="Pangilinan J."/>
            <person name="Lipzen A."/>
            <person name="Riley R."/>
            <person name="Andreopoulos W."/>
            <person name="He G."/>
            <person name="Johnson J."/>
            <person name="Barry K.W."/>
            <person name="Grigoriev I.V."/>
            <person name="Nagy L."/>
            <person name="Hibbett D."/>
            <person name="Henrissat B."/>
            <person name="Matheny P.B."/>
            <person name="Labbe J."/>
            <person name="Martin F."/>
        </authorList>
    </citation>
    <scope>NUCLEOTIDE SEQUENCE</scope>
    <source>
        <strain evidence="1">FP105234-sp</strain>
    </source>
</reference>
<evidence type="ECO:0000313" key="1">
    <source>
        <dbReference type="EMBL" id="KAI0039419.1"/>
    </source>
</evidence>
<gene>
    <name evidence="1" type="ORF">FA95DRAFT_1471699</name>
</gene>
<sequence>DAMSAARRTLRQKHNSILPVERLPPEILRIIFTSCAEIDPPLLFAPPPKIRIGWLAVTHICRRWRGVALEHSGLWAQVSWSLGPEWADTFVERAKMMPLVVVF</sequence>
<comment type="caution">
    <text evidence="1">The sequence shown here is derived from an EMBL/GenBank/DDBJ whole genome shotgun (WGS) entry which is preliminary data.</text>
</comment>